<evidence type="ECO:0000313" key="3">
    <source>
        <dbReference type="EMBL" id="KOB69388.1"/>
    </source>
</evidence>
<name>A0A0L7L1K3_OPEBR</name>
<dbReference type="Proteomes" id="UP000037510">
    <property type="component" value="Unassembled WGS sequence"/>
</dbReference>
<accession>A0A0L7L1K3</accession>
<keyword evidence="4" id="KW-1185">Reference proteome</keyword>
<feature type="domain" description="FP protein C-terminal" evidence="2">
    <location>
        <begin position="145"/>
        <end position="176"/>
    </location>
</feature>
<sequence>MKAKLMEKISAVDELEKNNAALETTVTDLFTRLSLAKQHMRESNVEINGLPEHRSENLSKTVLQLARTVKVDISDDHIPHVTRVAKINKDSSAPRSVIMELHSPGVRDTLLAAVSNFNKDNIKDKLSSEHMCIGGPVFVSEHLSPSNKFLHAAARKKAKDLAYKFVWVRNGSIYVRFGRYVGDNNIPKKLALCAVYLPPPPIRLETVNQFLENSTVVLNHFDDAIIIGGFNLRFIKWSKVDSTSQLTPSNYNCGLGYLSQ</sequence>
<gene>
    <name evidence="3" type="ORF">OBRU01_16987</name>
</gene>
<reference evidence="3 4" key="1">
    <citation type="journal article" date="2015" name="Genome Biol. Evol.">
        <title>The genome of winter moth (Operophtera brumata) provides a genomic perspective on sexual dimorphism and phenology.</title>
        <authorList>
            <person name="Derks M.F."/>
            <person name="Smit S."/>
            <person name="Salis L."/>
            <person name="Schijlen E."/>
            <person name="Bossers A."/>
            <person name="Mateman C."/>
            <person name="Pijl A.S."/>
            <person name="de Ridder D."/>
            <person name="Groenen M.A."/>
            <person name="Visser M.E."/>
            <person name="Megens H.J."/>
        </authorList>
    </citation>
    <scope>NUCLEOTIDE SEQUENCE [LARGE SCALE GENOMIC DNA]</scope>
    <source>
        <strain evidence="3">WM2013NL</strain>
        <tissue evidence="3">Head and thorax</tissue>
    </source>
</reference>
<dbReference type="InterPro" id="IPR057251">
    <property type="entry name" value="FP_C"/>
</dbReference>
<evidence type="ECO:0000256" key="1">
    <source>
        <dbReference type="SAM" id="Coils"/>
    </source>
</evidence>
<dbReference type="Pfam" id="PF25298">
    <property type="entry name" value="Baculo_FP_2nd"/>
    <property type="match status" value="1"/>
</dbReference>
<organism evidence="3 4">
    <name type="scientific">Operophtera brumata</name>
    <name type="common">Winter moth</name>
    <name type="synonym">Phalaena brumata</name>
    <dbReference type="NCBI Taxonomy" id="104452"/>
    <lineage>
        <taxon>Eukaryota</taxon>
        <taxon>Metazoa</taxon>
        <taxon>Ecdysozoa</taxon>
        <taxon>Arthropoda</taxon>
        <taxon>Hexapoda</taxon>
        <taxon>Insecta</taxon>
        <taxon>Pterygota</taxon>
        <taxon>Neoptera</taxon>
        <taxon>Endopterygota</taxon>
        <taxon>Lepidoptera</taxon>
        <taxon>Glossata</taxon>
        <taxon>Ditrysia</taxon>
        <taxon>Geometroidea</taxon>
        <taxon>Geometridae</taxon>
        <taxon>Larentiinae</taxon>
        <taxon>Operophtera</taxon>
    </lineage>
</organism>
<keyword evidence="1" id="KW-0175">Coiled coil</keyword>
<feature type="coiled-coil region" evidence="1">
    <location>
        <begin position="5"/>
        <end position="32"/>
    </location>
</feature>
<evidence type="ECO:0000259" key="2">
    <source>
        <dbReference type="Pfam" id="PF25298"/>
    </source>
</evidence>
<comment type="caution">
    <text evidence="3">The sequence shown here is derived from an EMBL/GenBank/DDBJ whole genome shotgun (WGS) entry which is preliminary data.</text>
</comment>
<dbReference type="AlphaFoldDB" id="A0A0L7L1K3"/>
<proteinExistence type="predicted"/>
<evidence type="ECO:0000313" key="4">
    <source>
        <dbReference type="Proteomes" id="UP000037510"/>
    </source>
</evidence>
<dbReference type="EMBL" id="JTDY01003531">
    <property type="protein sequence ID" value="KOB69388.1"/>
    <property type="molecule type" value="Genomic_DNA"/>
</dbReference>
<protein>
    <recommendedName>
        <fullName evidence="2">FP protein C-terminal domain-containing protein</fullName>
    </recommendedName>
</protein>